<dbReference type="InterPro" id="IPR013549">
    <property type="entry name" value="DUF1731"/>
</dbReference>
<dbReference type="PANTHER" id="PTHR11092:SF0">
    <property type="entry name" value="EPIMERASE FAMILY PROTEIN SDR39U1"/>
    <property type="match status" value="1"/>
</dbReference>
<proteinExistence type="predicted"/>
<name>A0AA35SKW8_GEOBA</name>
<dbReference type="CDD" id="cd05242">
    <property type="entry name" value="SDR_a8"/>
    <property type="match status" value="1"/>
</dbReference>
<dbReference type="NCBIfam" id="TIGR01777">
    <property type="entry name" value="yfcH"/>
    <property type="match status" value="1"/>
</dbReference>
<protein>
    <submittedName>
        <fullName evidence="3">Epimerase family protein YfcH</fullName>
    </submittedName>
</protein>
<dbReference type="SUPFAM" id="SSF51735">
    <property type="entry name" value="NAD(P)-binding Rossmann-fold domains"/>
    <property type="match status" value="1"/>
</dbReference>
<dbReference type="InterPro" id="IPR010099">
    <property type="entry name" value="SDR39U1"/>
</dbReference>
<feature type="domain" description="DUF1731" evidence="2">
    <location>
        <begin position="248"/>
        <end position="295"/>
    </location>
</feature>
<comment type="caution">
    <text evidence="3">The sequence shown here is derived from an EMBL/GenBank/DDBJ whole genome shotgun (WGS) entry which is preliminary data.</text>
</comment>
<dbReference type="Pfam" id="PF08338">
    <property type="entry name" value="DUF1731"/>
    <property type="match status" value="1"/>
</dbReference>
<reference evidence="3" key="1">
    <citation type="submission" date="2023-03" db="EMBL/GenBank/DDBJ databases">
        <authorList>
            <person name="Steffen K."/>
            <person name="Cardenas P."/>
        </authorList>
    </citation>
    <scope>NUCLEOTIDE SEQUENCE</scope>
</reference>
<evidence type="ECO:0000259" key="1">
    <source>
        <dbReference type="Pfam" id="PF01370"/>
    </source>
</evidence>
<dbReference type="InterPro" id="IPR036291">
    <property type="entry name" value="NAD(P)-bd_dom_sf"/>
</dbReference>
<keyword evidence="4" id="KW-1185">Reference proteome</keyword>
<dbReference type="PANTHER" id="PTHR11092">
    <property type="entry name" value="SUGAR NUCLEOTIDE EPIMERASE RELATED"/>
    <property type="match status" value="1"/>
</dbReference>
<dbReference type="AlphaFoldDB" id="A0AA35SKW8"/>
<dbReference type="Proteomes" id="UP001174909">
    <property type="component" value="Unassembled WGS sequence"/>
</dbReference>
<dbReference type="Pfam" id="PF01370">
    <property type="entry name" value="Epimerase"/>
    <property type="match status" value="1"/>
</dbReference>
<sequence length="302" mass="33259">MIILVTGGSGLIGRRLIPFLESLGHRVVRLVRSRDRIGEKAIFWSTAAGRFHWEDPDGIDAVVHLAGESIMGRWTPAKKARIRDSRVDTTRKLCEFLATLESPPATLVAASAIGFYGDRGEELLGEESLSGDGYLPRVCRQWEAATGPAHQAGIRVVNLRIGVVLTPEGGALARMYTPFRLGLGGRIGDGRQYMSWISREDLTAIIRFALETEDLAGPVNAVSPQPVTNAEFTRILGMVLKRPTSFTVPSFLVQLAFGEMGRDLLLASSRVRPERLLEAEFAYRHPDLKSALDDLLQRRTPS</sequence>
<gene>
    <name evidence="3" type="ORF">GBAR_LOCUS17293</name>
</gene>
<organism evidence="3 4">
    <name type="scientific">Geodia barretti</name>
    <name type="common">Barrett's horny sponge</name>
    <dbReference type="NCBI Taxonomy" id="519541"/>
    <lineage>
        <taxon>Eukaryota</taxon>
        <taxon>Metazoa</taxon>
        <taxon>Porifera</taxon>
        <taxon>Demospongiae</taxon>
        <taxon>Heteroscleromorpha</taxon>
        <taxon>Tetractinellida</taxon>
        <taxon>Astrophorina</taxon>
        <taxon>Geodiidae</taxon>
        <taxon>Geodia</taxon>
    </lineage>
</organism>
<accession>A0AA35SKW8</accession>
<evidence type="ECO:0000313" key="4">
    <source>
        <dbReference type="Proteomes" id="UP001174909"/>
    </source>
</evidence>
<dbReference type="InterPro" id="IPR001509">
    <property type="entry name" value="Epimerase_deHydtase"/>
</dbReference>
<evidence type="ECO:0000259" key="2">
    <source>
        <dbReference type="Pfam" id="PF08338"/>
    </source>
</evidence>
<evidence type="ECO:0000313" key="3">
    <source>
        <dbReference type="EMBL" id="CAI8030501.1"/>
    </source>
</evidence>
<feature type="domain" description="NAD-dependent epimerase/dehydratase" evidence="1">
    <location>
        <begin position="3"/>
        <end position="214"/>
    </location>
</feature>
<dbReference type="Gene3D" id="3.40.50.720">
    <property type="entry name" value="NAD(P)-binding Rossmann-like Domain"/>
    <property type="match status" value="1"/>
</dbReference>
<dbReference type="EMBL" id="CASHTH010002485">
    <property type="protein sequence ID" value="CAI8030501.1"/>
    <property type="molecule type" value="Genomic_DNA"/>
</dbReference>